<gene>
    <name evidence="2" type="ORF">V2H41_03225</name>
</gene>
<protein>
    <recommendedName>
        <fullName evidence="4">DNA polymerase III subunit psi</fullName>
    </recommendedName>
</protein>
<evidence type="ECO:0008006" key="4">
    <source>
        <dbReference type="Google" id="ProtNLM"/>
    </source>
</evidence>
<evidence type="ECO:0000313" key="2">
    <source>
        <dbReference type="EMBL" id="MEE6186274.1"/>
    </source>
</evidence>
<sequence>MLLLLRRYEQYRYKRGAMSLNSVKLTPYLLTQLYPNKLVVPDGNTSASPKQEDKPQTPSEMPAWKFLGNNEKKVLIGVHYDNAVHLPDAQLEFLMQLLKACQLSLNDVAVINLNNHPDYQYDELLRYFQSQVIFLFGLTAQQFGFPFEVPQYQIQQFANYTVLHAPALEVLQPDKAAKTQLWAALKKIFSL</sequence>
<accession>A0ABU7RE60</accession>
<dbReference type="EMBL" id="JAZGLY010000002">
    <property type="protein sequence ID" value="MEE6186274.1"/>
    <property type="molecule type" value="Genomic_DNA"/>
</dbReference>
<proteinExistence type="predicted"/>
<dbReference type="Proteomes" id="UP001357452">
    <property type="component" value="Unassembled WGS sequence"/>
</dbReference>
<evidence type="ECO:0000256" key="1">
    <source>
        <dbReference type="SAM" id="MobiDB-lite"/>
    </source>
</evidence>
<organism evidence="2 3">
    <name type="scientific">Niabella digestorum</name>
    <dbReference type="NCBI Taxonomy" id="3117701"/>
    <lineage>
        <taxon>Bacteria</taxon>
        <taxon>Pseudomonadati</taxon>
        <taxon>Bacteroidota</taxon>
        <taxon>Chitinophagia</taxon>
        <taxon>Chitinophagales</taxon>
        <taxon>Chitinophagaceae</taxon>
        <taxon>Niabella</taxon>
    </lineage>
</organism>
<name>A0ABU7RE60_9BACT</name>
<feature type="region of interest" description="Disordered" evidence="1">
    <location>
        <begin position="41"/>
        <end position="60"/>
    </location>
</feature>
<keyword evidence="3" id="KW-1185">Reference proteome</keyword>
<reference evidence="2 3" key="1">
    <citation type="submission" date="2024-01" db="EMBL/GenBank/DDBJ databases">
        <title>Niabella digestum sp. nov., isolated from waste digestion system.</title>
        <authorList>
            <person name="Zhang L."/>
        </authorList>
    </citation>
    <scope>NUCLEOTIDE SEQUENCE [LARGE SCALE GENOMIC DNA]</scope>
    <source>
        <strain evidence="2 3">A18</strain>
    </source>
</reference>
<comment type="caution">
    <text evidence="2">The sequence shown here is derived from an EMBL/GenBank/DDBJ whole genome shotgun (WGS) entry which is preliminary data.</text>
</comment>
<dbReference type="RefSeq" id="WP_330973684.1">
    <property type="nucleotide sequence ID" value="NZ_JAZGLY010000002.1"/>
</dbReference>
<evidence type="ECO:0000313" key="3">
    <source>
        <dbReference type="Proteomes" id="UP001357452"/>
    </source>
</evidence>